<dbReference type="SUPFAM" id="SSF47090">
    <property type="entry name" value="PGBD-like"/>
    <property type="match status" value="1"/>
</dbReference>
<protein>
    <recommendedName>
        <fullName evidence="2">Peptidoglycan binding-like domain-containing protein</fullName>
    </recommendedName>
</protein>
<sequence length="345" mass="36494">MRSKGATAMGAAALALSALAAAGPARADLKICNRLSFVVEAALGLEEKGATATRGWFRLDPGQCRVVLQGTVEAEQIFLHGRALPVYGPSPEPQSGHADLCIADGDFVIAAARACRPPQRFARFTAVKPSETQEGGVAGGAAVLVAALAEEAEYSEEQARLAGIQRLLVMAGYDANPVDGVAGPKTEAAIAQFLKDRGLAPQAKDAPDLFDKLIETVQQPAATGFSWCNDTRWAVLAAIGTDEKRGIVARGWYRIEPGKCLRPDLEGRPRRLYSFGEAVDRDGQPVRGGSGTGRLSWGGDTTLCTREARFELSDHKDCVGAGLDATGFATIDLTAQPATTVRFRE</sequence>
<dbReference type="InterPro" id="IPR009380">
    <property type="entry name" value="DUF1036"/>
</dbReference>
<dbReference type="InterPro" id="IPR036365">
    <property type="entry name" value="PGBD-like_sf"/>
</dbReference>
<dbReference type="Gene3D" id="1.10.101.10">
    <property type="entry name" value="PGBD-like superfamily/PGBD"/>
    <property type="match status" value="1"/>
</dbReference>
<dbReference type="Pfam" id="PF01471">
    <property type="entry name" value="PG_binding_1"/>
    <property type="match status" value="1"/>
</dbReference>
<feature type="domain" description="Peptidoglycan binding-like" evidence="2">
    <location>
        <begin position="164"/>
        <end position="200"/>
    </location>
</feature>
<feature type="chain" id="PRO_5016270633" description="Peptidoglycan binding-like domain-containing protein" evidence="1">
    <location>
        <begin position="28"/>
        <end position="345"/>
    </location>
</feature>
<name>A0A327KIX3_9BRAD</name>
<dbReference type="OrthoDB" id="9806840at2"/>
<keyword evidence="1" id="KW-0732">Signal</keyword>
<reference evidence="3 4" key="1">
    <citation type="submission" date="2017-07" db="EMBL/GenBank/DDBJ databases">
        <title>Draft Genome Sequences of Select Purple Nonsulfur Bacteria.</title>
        <authorList>
            <person name="Lasarre B."/>
            <person name="Mckinlay J.B."/>
        </authorList>
    </citation>
    <scope>NUCLEOTIDE SEQUENCE [LARGE SCALE GENOMIC DNA]</scope>
    <source>
        <strain evidence="3 4">DSM 11907</strain>
    </source>
</reference>
<dbReference type="EMBL" id="NPEU01000111">
    <property type="protein sequence ID" value="RAI38719.1"/>
    <property type="molecule type" value="Genomic_DNA"/>
</dbReference>
<feature type="signal peptide" evidence="1">
    <location>
        <begin position="1"/>
        <end position="27"/>
    </location>
</feature>
<evidence type="ECO:0000313" key="3">
    <source>
        <dbReference type="EMBL" id="RAI38719.1"/>
    </source>
</evidence>
<accession>A0A327KIX3</accession>
<organism evidence="3 4">
    <name type="scientific">Rhodoplanes elegans</name>
    <dbReference type="NCBI Taxonomy" id="29408"/>
    <lineage>
        <taxon>Bacteria</taxon>
        <taxon>Pseudomonadati</taxon>
        <taxon>Pseudomonadota</taxon>
        <taxon>Alphaproteobacteria</taxon>
        <taxon>Hyphomicrobiales</taxon>
        <taxon>Nitrobacteraceae</taxon>
        <taxon>Rhodoplanes</taxon>
    </lineage>
</organism>
<dbReference type="Pfam" id="PF06282">
    <property type="entry name" value="DUF1036"/>
    <property type="match status" value="2"/>
</dbReference>
<comment type="caution">
    <text evidence="3">The sequence shown here is derived from an EMBL/GenBank/DDBJ whole genome shotgun (WGS) entry which is preliminary data.</text>
</comment>
<dbReference type="InterPro" id="IPR002477">
    <property type="entry name" value="Peptidoglycan-bd-like"/>
</dbReference>
<evidence type="ECO:0000256" key="1">
    <source>
        <dbReference type="SAM" id="SignalP"/>
    </source>
</evidence>
<proteinExistence type="predicted"/>
<evidence type="ECO:0000259" key="2">
    <source>
        <dbReference type="Pfam" id="PF01471"/>
    </source>
</evidence>
<evidence type="ECO:0000313" key="4">
    <source>
        <dbReference type="Proteomes" id="UP000248863"/>
    </source>
</evidence>
<keyword evidence="4" id="KW-1185">Reference proteome</keyword>
<dbReference type="RefSeq" id="WP_111357374.1">
    <property type="nucleotide sequence ID" value="NZ_NHSK01000055.1"/>
</dbReference>
<dbReference type="AlphaFoldDB" id="A0A327KIX3"/>
<gene>
    <name evidence="3" type="ORF">CH338_11815</name>
</gene>
<dbReference type="InterPro" id="IPR036366">
    <property type="entry name" value="PGBDSf"/>
</dbReference>
<dbReference type="Proteomes" id="UP000248863">
    <property type="component" value="Unassembled WGS sequence"/>
</dbReference>